<dbReference type="OrthoDB" id="9890094at2759"/>
<evidence type="ECO:0000256" key="9">
    <source>
        <dbReference type="SAM" id="SignalP"/>
    </source>
</evidence>
<feature type="region of interest" description="Disordered" evidence="7">
    <location>
        <begin position="170"/>
        <end position="286"/>
    </location>
</feature>
<evidence type="ECO:0000256" key="8">
    <source>
        <dbReference type="SAM" id="Phobius"/>
    </source>
</evidence>
<accession>A0A8C5FFI5</accession>
<gene>
    <name evidence="11" type="primary">clec14a</name>
</gene>
<dbReference type="Gene3D" id="3.10.100.10">
    <property type="entry name" value="Mannose-Binding Protein A, subunit A"/>
    <property type="match status" value="1"/>
</dbReference>
<evidence type="ECO:0000256" key="6">
    <source>
        <dbReference type="ARBA" id="ARBA00023136"/>
    </source>
</evidence>
<evidence type="ECO:0000259" key="10">
    <source>
        <dbReference type="PROSITE" id="PS50041"/>
    </source>
</evidence>
<keyword evidence="3 9" id="KW-0732">Signal</keyword>
<dbReference type="InterPro" id="IPR016186">
    <property type="entry name" value="C-type_lectin-like/link_sf"/>
</dbReference>
<dbReference type="InterPro" id="IPR051505">
    <property type="entry name" value="C-type_lectin_domain"/>
</dbReference>
<dbReference type="GO" id="GO:0030246">
    <property type="term" value="F:carbohydrate binding"/>
    <property type="evidence" value="ECO:0007669"/>
    <property type="project" value="UniProtKB-KW"/>
</dbReference>
<dbReference type="PRINTS" id="PR01217">
    <property type="entry name" value="PRICHEXTENSN"/>
</dbReference>
<comment type="subcellular location">
    <subcellularLocation>
        <location evidence="1">Membrane</location>
        <topology evidence="1">Single-pass type I membrane protein</topology>
    </subcellularLocation>
</comment>
<organism evidence="11 12">
    <name type="scientific">Gadus morhua</name>
    <name type="common">Atlantic cod</name>
    <dbReference type="NCBI Taxonomy" id="8049"/>
    <lineage>
        <taxon>Eukaryota</taxon>
        <taxon>Metazoa</taxon>
        <taxon>Chordata</taxon>
        <taxon>Craniata</taxon>
        <taxon>Vertebrata</taxon>
        <taxon>Euteleostomi</taxon>
        <taxon>Actinopterygii</taxon>
        <taxon>Neopterygii</taxon>
        <taxon>Teleostei</taxon>
        <taxon>Neoteleostei</taxon>
        <taxon>Acanthomorphata</taxon>
        <taxon>Zeiogadaria</taxon>
        <taxon>Gadariae</taxon>
        <taxon>Gadiformes</taxon>
        <taxon>Gadoidei</taxon>
        <taxon>Gadidae</taxon>
        <taxon>Gadus</taxon>
    </lineage>
</organism>
<feature type="signal peptide" evidence="9">
    <location>
        <begin position="1"/>
        <end position="21"/>
    </location>
</feature>
<keyword evidence="4" id="KW-0430">Lectin</keyword>
<feature type="compositionally biased region" description="Low complexity" evidence="7">
    <location>
        <begin position="183"/>
        <end position="215"/>
    </location>
</feature>
<dbReference type="PANTHER" id="PTHR14789">
    <property type="entry name" value="CHONDROLECTIN VARIANT CHODLFDELTAE"/>
    <property type="match status" value="1"/>
</dbReference>
<evidence type="ECO:0000256" key="5">
    <source>
        <dbReference type="ARBA" id="ARBA00022989"/>
    </source>
</evidence>
<evidence type="ECO:0000313" key="12">
    <source>
        <dbReference type="Proteomes" id="UP000694546"/>
    </source>
</evidence>
<protein>
    <recommendedName>
        <fullName evidence="10">C-type lectin domain-containing protein</fullName>
    </recommendedName>
</protein>
<feature type="region of interest" description="Disordered" evidence="7">
    <location>
        <begin position="399"/>
        <end position="423"/>
    </location>
</feature>
<evidence type="ECO:0000256" key="4">
    <source>
        <dbReference type="ARBA" id="ARBA00022734"/>
    </source>
</evidence>
<reference evidence="11" key="1">
    <citation type="submission" date="2025-08" db="UniProtKB">
        <authorList>
            <consortium name="Ensembl"/>
        </authorList>
    </citation>
    <scope>IDENTIFICATION</scope>
</reference>
<dbReference type="AlphaFoldDB" id="A0A8C5FFI5"/>
<feature type="transmembrane region" description="Helical" evidence="8">
    <location>
        <begin position="357"/>
        <end position="386"/>
    </location>
</feature>
<dbReference type="SUPFAM" id="SSF56436">
    <property type="entry name" value="C-type lectin-like"/>
    <property type="match status" value="1"/>
</dbReference>
<evidence type="ECO:0000256" key="7">
    <source>
        <dbReference type="SAM" id="MobiDB-lite"/>
    </source>
</evidence>
<feature type="compositionally biased region" description="Basic and acidic residues" evidence="7">
    <location>
        <begin position="225"/>
        <end position="237"/>
    </location>
</feature>
<dbReference type="PROSITE" id="PS50041">
    <property type="entry name" value="C_TYPE_LECTIN_2"/>
    <property type="match status" value="1"/>
</dbReference>
<name>A0A8C5FFI5_GADMO</name>
<dbReference type="OMA" id="GEPTVWR"/>
<dbReference type="Ensembl" id="ENSGMOT00000063016.1">
    <property type="protein sequence ID" value="ENSGMOP00000032863.1"/>
    <property type="gene ID" value="ENSGMOG00000033797.1"/>
</dbReference>
<evidence type="ECO:0000256" key="3">
    <source>
        <dbReference type="ARBA" id="ARBA00022729"/>
    </source>
</evidence>
<keyword evidence="5 8" id="KW-1133">Transmembrane helix</keyword>
<sequence length="423" mass="44915">MERGPVWRVLLALSLLDMSSGAPGGSEGPGAPGWVYEVHMEQVSFDKAVEGCSGGGGLAELPSQQEVSEVLLRLEDKLRGSADAQTFWVGLRKTKGECVIPHLSLRGFSWRSDGGHHWAGPGRWWEEPEETCIVRCAALKAQANGTGLGRWGLLSRPCGRPHTFICQRARGHADPPLTSPVGTEPAPARTTTASATPTPTPTPTTHSTSILTPTTRPGPGPGPDTKPEPTPKPEAEPRPPPGTEQDPKPESKPEQPGPGPPPPAKVPGTKPCPMPKLTWARSLRPEPGDPGLLTLECWSGAQPRVHCTDGRWEYLGSALDPAVVCPVSRSTAPPPPPPPPPPSPSEAGQVEVQEGGWAGLMVPVLVAVALLVLLVVLVAVAAWCCLARRSKDRAVRKAEKMAMENKEAGGKDSMETTNEKERR</sequence>
<keyword evidence="6 8" id="KW-0472">Membrane</keyword>
<dbReference type="GO" id="GO:0016020">
    <property type="term" value="C:membrane"/>
    <property type="evidence" value="ECO:0007669"/>
    <property type="project" value="UniProtKB-SubCell"/>
</dbReference>
<evidence type="ECO:0000313" key="11">
    <source>
        <dbReference type="Ensembl" id="ENSGMOP00000032863.1"/>
    </source>
</evidence>
<keyword evidence="12" id="KW-1185">Reference proteome</keyword>
<dbReference type="InterPro" id="IPR016187">
    <property type="entry name" value="CTDL_fold"/>
</dbReference>
<feature type="compositionally biased region" description="Pro residues" evidence="7">
    <location>
        <begin position="332"/>
        <end position="344"/>
    </location>
</feature>
<feature type="compositionally biased region" description="Pro residues" evidence="7">
    <location>
        <begin position="255"/>
        <end position="274"/>
    </location>
</feature>
<dbReference type="Proteomes" id="UP000694546">
    <property type="component" value="Chromosome 5"/>
</dbReference>
<evidence type="ECO:0000256" key="1">
    <source>
        <dbReference type="ARBA" id="ARBA00004479"/>
    </source>
</evidence>
<dbReference type="GeneTree" id="ENSGT01130000278768"/>
<dbReference type="InterPro" id="IPR001304">
    <property type="entry name" value="C-type_lectin-like"/>
</dbReference>
<feature type="region of interest" description="Disordered" evidence="7">
    <location>
        <begin position="326"/>
        <end position="350"/>
    </location>
</feature>
<evidence type="ECO:0000256" key="2">
    <source>
        <dbReference type="ARBA" id="ARBA00022692"/>
    </source>
</evidence>
<keyword evidence="2 8" id="KW-0812">Transmembrane</keyword>
<proteinExistence type="predicted"/>
<reference evidence="11" key="2">
    <citation type="submission" date="2025-09" db="UniProtKB">
        <authorList>
            <consortium name="Ensembl"/>
        </authorList>
    </citation>
    <scope>IDENTIFICATION</scope>
</reference>
<feature type="chain" id="PRO_5034990019" description="C-type lectin domain-containing protein" evidence="9">
    <location>
        <begin position="22"/>
        <end position="423"/>
    </location>
</feature>
<feature type="domain" description="C-type lectin" evidence="10">
    <location>
        <begin position="31"/>
        <end position="167"/>
    </location>
</feature>